<dbReference type="Pfam" id="PF26150">
    <property type="entry name" value="LEA-2_4"/>
    <property type="match status" value="1"/>
</dbReference>
<keyword evidence="2" id="KW-0812">Transmembrane</keyword>
<keyword evidence="2" id="KW-1133">Transmembrane helix</keyword>
<gene>
    <name evidence="6" type="ORF">N7492_005029</name>
</gene>
<feature type="domain" description="Tag1 C-terminal" evidence="3">
    <location>
        <begin position="473"/>
        <end position="585"/>
    </location>
</feature>
<sequence>MTDEASRPLLDEQATSSAPNPSQEIATRSDPRGSFELSSESTPLLHRRDDDLVAYGTDRDSSPSSSIESRRSGSPGSSCKKTGRVRWPTVLSLALLTTSILAILLFAFAAPAVIKEYAQEAAVFEPTALSIDSTTSNGVRARVQGDFVMDSNRVKGKSIRTFGRFATWISREIDTGDSDVEVYLPEYGNILVGNAALPSIKVNIRNGHHTKIDFLTDLTPGDLKGIHGVAMDWIEGRLGRLSVKGKATLHLKAGLINLGTQILTDTFTFEENDLPALPEINVAKLSMHDAKDRAVAVDVLLSAVIDSPVALAVPALGFDIFVPNCSPGDPHIQVANAQTAEVQIHPGEPTIVGVEGLVRSLPDSLTATCPGEDGSPLDLLVASFIRGLKTTIYVRGADMPSSQAPEWMVDLLRSVTVPLSFTGHALDNLVKNFTMTDTHFSLPDPFAEPDTPESQPAVSALVKVLIALPKQLNFNIDVPRVRSLANVYYKDKVLGVLDINKWHKANSTLVKDRRGSSGLLVEFAIKDAPLEVTDSDLLADLVQTMLFGSGGVMLHITATVDTKVSTGLGLFTVRGIPTEGDVPVKTPSGDSIGHLHPRVVSLQMAESTESSLFVSTKVNFTNPTEYSATIPLVDVLMIYNGTTIAHVLARDISVVPGNNTNVSIEFAWSPSEYGGRRGIENGRALLSSYISGANTTVTLQTHKGTIPALPEIGKSLSIIHIAVPVPRVSTPGSPDDGGDRPHFIQDATFYLWSSTAEFTLFSPLAETTIAITSIDATAFYEKDEPVGRINYKESFNVPPGLSQTPRLPVDPVVGGIGYDALRKALGQSLQMDAVARVGVCIEKYTDEVFYHGKGIAAKVRI</sequence>
<dbReference type="InterPro" id="IPR059065">
    <property type="entry name" value="Ig_Tag1-like_4th"/>
</dbReference>
<dbReference type="OrthoDB" id="5596576at2759"/>
<reference evidence="6" key="2">
    <citation type="journal article" date="2023" name="IMA Fungus">
        <title>Comparative genomic study of the Penicillium genus elucidates a diverse pangenome and 15 lateral gene transfer events.</title>
        <authorList>
            <person name="Petersen C."/>
            <person name="Sorensen T."/>
            <person name="Nielsen M.R."/>
            <person name="Sondergaard T.E."/>
            <person name="Sorensen J.L."/>
            <person name="Fitzpatrick D.A."/>
            <person name="Frisvad J.C."/>
            <person name="Nielsen K.L."/>
        </authorList>
    </citation>
    <scope>NUCLEOTIDE SEQUENCE</scope>
    <source>
        <strain evidence="6">IBT 21917</strain>
    </source>
</reference>
<dbReference type="PANTHER" id="PTHR35895">
    <property type="entry name" value="CHROMOSOME 16, WHOLE GENOME SHOTGUN SEQUENCE"/>
    <property type="match status" value="1"/>
</dbReference>
<organism evidence="6 7">
    <name type="scientific">Penicillium capsulatum</name>
    <dbReference type="NCBI Taxonomy" id="69766"/>
    <lineage>
        <taxon>Eukaryota</taxon>
        <taxon>Fungi</taxon>
        <taxon>Dikarya</taxon>
        <taxon>Ascomycota</taxon>
        <taxon>Pezizomycotina</taxon>
        <taxon>Eurotiomycetes</taxon>
        <taxon>Eurotiomycetidae</taxon>
        <taxon>Eurotiales</taxon>
        <taxon>Aspergillaceae</taxon>
        <taxon>Penicillium</taxon>
    </lineage>
</organism>
<feature type="transmembrane region" description="Helical" evidence="2">
    <location>
        <begin position="90"/>
        <end position="114"/>
    </location>
</feature>
<evidence type="ECO:0000256" key="1">
    <source>
        <dbReference type="SAM" id="MobiDB-lite"/>
    </source>
</evidence>
<feature type="compositionally biased region" description="Basic and acidic residues" evidence="1">
    <location>
        <begin position="46"/>
        <end position="61"/>
    </location>
</feature>
<reference evidence="6" key="1">
    <citation type="submission" date="2022-11" db="EMBL/GenBank/DDBJ databases">
        <authorList>
            <person name="Petersen C."/>
        </authorList>
    </citation>
    <scope>NUCLEOTIDE SEQUENCE</scope>
    <source>
        <strain evidence="6">IBT 21917</strain>
    </source>
</reference>
<dbReference type="Proteomes" id="UP001146351">
    <property type="component" value="Unassembled WGS sequence"/>
</dbReference>
<protein>
    <recommendedName>
        <fullName evidence="8">Pre-rRNA processing protein</fullName>
    </recommendedName>
</protein>
<accession>A0A9W9LRA1</accession>
<keyword evidence="7" id="KW-1185">Reference proteome</keyword>
<evidence type="ECO:0008006" key="8">
    <source>
        <dbReference type="Google" id="ProtNLM"/>
    </source>
</evidence>
<dbReference type="EMBL" id="JAPQKO010000003">
    <property type="protein sequence ID" value="KAJ5172436.1"/>
    <property type="molecule type" value="Genomic_DNA"/>
</dbReference>
<feature type="compositionally biased region" description="Low complexity" evidence="1">
    <location>
        <begin position="62"/>
        <end position="78"/>
    </location>
</feature>
<evidence type="ECO:0000313" key="6">
    <source>
        <dbReference type="EMBL" id="KAJ5172436.1"/>
    </source>
</evidence>
<evidence type="ECO:0000256" key="2">
    <source>
        <dbReference type="SAM" id="Phobius"/>
    </source>
</evidence>
<feature type="compositionally biased region" description="Basic and acidic residues" evidence="1">
    <location>
        <begin position="1"/>
        <end position="10"/>
    </location>
</feature>
<comment type="caution">
    <text evidence="6">The sequence shown here is derived from an EMBL/GenBank/DDBJ whole genome shotgun (WGS) entry which is preliminary data.</text>
</comment>
<feature type="region of interest" description="Disordered" evidence="1">
    <location>
        <begin position="1"/>
        <end position="82"/>
    </location>
</feature>
<proteinExistence type="predicted"/>
<keyword evidence="2" id="KW-0472">Membrane</keyword>
<dbReference type="InterPro" id="IPR055011">
    <property type="entry name" value="Tag1_C"/>
</dbReference>
<evidence type="ECO:0000259" key="4">
    <source>
        <dbReference type="Pfam" id="PF26150"/>
    </source>
</evidence>
<dbReference type="PANTHER" id="PTHR35895:SF3">
    <property type="entry name" value="PRE-RRNA PROCESSING PROTEIN"/>
    <property type="match status" value="1"/>
</dbReference>
<evidence type="ECO:0000259" key="5">
    <source>
        <dbReference type="Pfam" id="PF26153"/>
    </source>
</evidence>
<dbReference type="InterPro" id="IPR046368">
    <property type="entry name" value="Tag1"/>
</dbReference>
<evidence type="ECO:0000313" key="7">
    <source>
        <dbReference type="Proteomes" id="UP001146351"/>
    </source>
</evidence>
<dbReference type="AlphaFoldDB" id="A0A9W9LRA1"/>
<dbReference type="Pfam" id="PF26174">
    <property type="entry name" value="LEA-2_1"/>
    <property type="match status" value="1"/>
</dbReference>
<dbReference type="InterPro" id="IPR059066">
    <property type="entry name" value="Ig_Tag1-like_5th"/>
</dbReference>
<dbReference type="Pfam" id="PF22786">
    <property type="entry name" value="Tag1_C"/>
    <property type="match status" value="1"/>
</dbReference>
<name>A0A9W9LRA1_9EURO</name>
<dbReference type="Pfam" id="PF26153">
    <property type="entry name" value="LEA-2L_5"/>
    <property type="match status" value="1"/>
</dbReference>
<dbReference type="GO" id="GO:0000329">
    <property type="term" value="C:fungal-type vacuole membrane"/>
    <property type="evidence" value="ECO:0007669"/>
    <property type="project" value="InterPro"/>
</dbReference>
<feature type="domain" description="Tag1-like fifth Ig-like" evidence="5">
    <location>
        <begin position="738"/>
        <end position="848"/>
    </location>
</feature>
<evidence type="ECO:0000259" key="3">
    <source>
        <dbReference type="Pfam" id="PF22786"/>
    </source>
</evidence>
<feature type="domain" description="Tag1-like fourth Ig-like" evidence="4">
    <location>
        <begin position="597"/>
        <end position="713"/>
    </location>
</feature>
<feature type="compositionally biased region" description="Polar residues" evidence="1">
    <location>
        <begin position="13"/>
        <end position="26"/>
    </location>
</feature>